<dbReference type="AlphaFoldDB" id="A0A840QFU0"/>
<organism evidence="1 2">
    <name type="scientific">Saccharopolyspora phatthalungensis</name>
    <dbReference type="NCBI Taxonomy" id="664693"/>
    <lineage>
        <taxon>Bacteria</taxon>
        <taxon>Bacillati</taxon>
        <taxon>Actinomycetota</taxon>
        <taxon>Actinomycetes</taxon>
        <taxon>Pseudonocardiales</taxon>
        <taxon>Pseudonocardiaceae</taxon>
        <taxon>Saccharopolyspora</taxon>
    </lineage>
</organism>
<reference evidence="1 2" key="1">
    <citation type="submission" date="2020-08" db="EMBL/GenBank/DDBJ databases">
        <title>Sequencing the genomes of 1000 actinobacteria strains.</title>
        <authorList>
            <person name="Klenk H.-P."/>
        </authorList>
    </citation>
    <scope>NUCLEOTIDE SEQUENCE [LARGE SCALE GENOMIC DNA]</scope>
    <source>
        <strain evidence="1 2">DSM 45584</strain>
    </source>
</reference>
<accession>A0A840QFU0</accession>
<sequence length="408" mass="43984">MNGHTCRRWETGERRPEVRFRKHLVLVFGLEASGLGLLTSEELSLRPCDDEHGSCVRRLLIMSAGLPESFTRQQFVRGVVGFGLLPLIAPLDATAEAADTLAYAGEADSGVNSASAAAYAEITAAQRALYWSAPPQELLNAVAEHTRFGVRLMQRTSHSEHRRRLAFALTESALLSARLAFFDLRDADRAGRFFDTAREASLEARDHALSAAVLAHNSFIPGFAHDKEAALPLIAAAHAHAKHAGGKLLRSWVHSVSAEIAAKLGEVQASLRSIGNAQDALVAEGGNPDPVWLDFYDESRLHGFAASAQLAAGRYAAAARNLTTALEGLGPHEGKQHSVLLLDLALAYAQEDADRSAAAVADALESLQKTWYGTAAERIPSVLTQLSHTPHARMLEDRVRALTSTRSV</sequence>
<comment type="caution">
    <text evidence="1">The sequence shown here is derived from an EMBL/GenBank/DDBJ whole genome shotgun (WGS) entry which is preliminary data.</text>
</comment>
<dbReference type="RefSeq" id="WP_184731619.1">
    <property type="nucleotide sequence ID" value="NZ_JACHIW010000002.1"/>
</dbReference>
<evidence type="ECO:0000313" key="2">
    <source>
        <dbReference type="Proteomes" id="UP000584374"/>
    </source>
</evidence>
<protein>
    <recommendedName>
        <fullName evidence="3">Transcriptional regulator</fullName>
    </recommendedName>
</protein>
<evidence type="ECO:0000313" key="1">
    <source>
        <dbReference type="EMBL" id="MBB5159306.1"/>
    </source>
</evidence>
<dbReference type="Proteomes" id="UP000584374">
    <property type="component" value="Unassembled WGS sequence"/>
</dbReference>
<keyword evidence="2" id="KW-1185">Reference proteome</keyword>
<dbReference type="EMBL" id="JACHIW010000002">
    <property type="protein sequence ID" value="MBB5159306.1"/>
    <property type="molecule type" value="Genomic_DNA"/>
</dbReference>
<gene>
    <name evidence="1" type="ORF">BJ970_006905</name>
</gene>
<name>A0A840QFU0_9PSEU</name>
<proteinExistence type="predicted"/>
<evidence type="ECO:0008006" key="3">
    <source>
        <dbReference type="Google" id="ProtNLM"/>
    </source>
</evidence>